<feature type="binding site" evidence="6">
    <location>
        <begin position="49"/>
        <end position="51"/>
    </location>
    <ligand>
        <name>N(1)-(5-phospho-beta-D-ribosyl)glycinamide</name>
        <dbReference type="ChEBI" id="CHEBI:143788"/>
    </ligand>
</feature>
<dbReference type="PANTHER" id="PTHR43369">
    <property type="entry name" value="PHOSPHORIBOSYLGLYCINAMIDE FORMYLTRANSFERASE"/>
    <property type="match status" value="1"/>
</dbReference>
<evidence type="ECO:0000313" key="9">
    <source>
        <dbReference type="EMBL" id="SCZ78699.1"/>
    </source>
</evidence>
<dbReference type="AlphaFoldDB" id="A0A1G5RZF2"/>
<dbReference type="EMBL" id="FMWL01000005">
    <property type="protein sequence ID" value="SCZ78699.1"/>
    <property type="molecule type" value="Genomic_DNA"/>
</dbReference>
<dbReference type="GO" id="GO:0006189">
    <property type="term" value="P:'de novo' IMP biosynthetic process"/>
    <property type="evidence" value="ECO:0007669"/>
    <property type="project" value="UniProtKB-UniRule"/>
</dbReference>
<dbReference type="InterPro" id="IPR004607">
    <property type="entry name" value="GART"/>
</dbReference>
<feature type="binding site" evidence="6">
    <location>
        <position position="107"/>
    </location>
    <ligand>
        <name>(6R)-10-formyltetrahydrofolate</name>
        <dbReference type="ChEBI" id="CHEBI:195366"/>
    </ligand>
</feature>
<dbReference type="STRING" id="1120920.SAMN03080599_01390"/>
<evidence type="ECO:0000313" key="10">
    <source>
        <dbReference type="Proteomes" id="UP000199208"/>
    </source>
</evidence>
<keyword evidence="3 6" id="KW-0658">Purine biosynthesis</keyword>
<dbReference type="HAMAP" id="MF_01930">
    <property type="entry name" value="PurN"/>
    <property type="match status" value="1"/>
</dbReference>
<dbReference type="PANTHER" id="PTHR43369:SF2">
    <property type="entry name" value="PHOSPHORIBOSYLGLYCINAMIDE FORMYLTRANSFERASE"/>
    <property type="match status" value="1"/>
</dbReference>
<proteinExistence type="inferred from homology"/>
<evidence type="ECO:0000259" key="8">
    <source>
        <dbReference type="Pfam" id="PF00551"/>
    </source>
</evidence>
<feature type="domain" description="Formyl transferase N-terminal" evidence="8">
    <location>
        <begin position="40"/>
        <end position="226"/>
    </location>
</feature>
<evidence type="ECO:0000256" key="2">
    <source>
        <dbReference type="ARBA" id="ARBA00022679"/>
    </source>
</evidence>
<evidence type="ECO:0000256" key="1">
    <source>
        <dbReference type="ARBA" id="ARBA00005054"/>
    </source>
</evidence>
<dbReference type="Pfam" id="PF00551">
    <property type="entry name" value="Formyl_trans_N"/>
    <property type="match status" value="1"/>
</dbReference>
<comment type="function">
    <text evidence="6">Catalyzes the transfer of a formyl group from 10-formyltetrahydrofolate to 5-phospho-ribosyl-glycinamide (GAR), producing 5-phospho-ribosyl-N-formylglycinamide (FGAR) and tetrahydrofolate.</text>
</comment>
<dbReference type="GO" id="GO:0004644">
    <property type="term" value="F:phosphoribosylglycinamide formyltransferase activity"/>
    <property type="evidence" value="ECO:0007669"/>
    <property type="project" value="UniProtKB-UniRule"/>
</dbReference>
<comment type="similarity">
    <text evidence="4 6">Belongs to the GART family.</text>
</comment>
<comment type="pathway">
    <text evidence="1 6">Purine metabolism; IMP biosynthesis via de novo pathway; N(2)-formyl-N(1)-(5-phospho-D-ribosyl)glycinamide from N(1)-(5-phospho-D-ribosyl)glycinamide (10-formyl THF route): step 1/1.</text>
</comment>
<dbReference type="NCBIfam" id="TIGR00639">
    <property type="entry name" value="PurN"/>
    <property type="match status" value="1"/>
</dbReference>
<feature type="region of interest" description="Disordered" evidence="7">
    <location>
        <begin position="1"/>
        <end position="32"/>
    </location>
</feature>
<evidence type="ECO:0000256" key="3">
    <source>
        <dbReference type="ARBA" id="ARBA00022755"/>
    </source>
</evidence>
<dbReference type="OrthoDB" id="9806170at2"/>
<protein>
    <recommendedName>
        <fullName evidence="6">Phosphoribosylglycinamide formyltransferase</fullName>
        <ecNumber evidence="6">2.1.2.2</ecNumber>
    </recommendedName>
    <alternativeName>
        <fullName evidence="6">5'-phosphoribosylglycinamide transformylase</fullName>
    </alternativeName>
    <alternativeName>
        <fullName evidence="6">GAR transformylase</fullName>
        <shortName evidence="6">GART</shortName>
    </alternativeName>
</protein>
<name>A0A1G5RZF2_9FIRM</name>
<sequence>MIKSTQEKESGPWSSDLSHTSNASDVTASGAHSSVNGAPRIAVFVSGGGTNLQALIDAVGGYGDHRLNAVIALVMADRPGCYALERAAKHGIQAALIDRKAGTAEAREQQILALLEEVRADYIVLAGFLGILGAGIIEKYRDRIVNVHPSLIPKYCGKGFYGHHVHEAVLAAGDTETGVTVHLVDEGVDTGRILMQRKVPVLPGDTPETLYARLQPVEHKTLVEAVGQLIAENFGRSEA</sequence>
<feature type="binding site" evidence="6">
    <location>
        <position position="146"/>
    </location>
    <ligand>
        <name>(6R)-10-formyltetrahydrofolate</name>
        <dbReference type="ChEBI" id="CHEBI:195366"/>
    </ligand>
</feature>
<dbReference type="GO" id="GO:0005829">
    <property type="term" value="C:cytosol"/>
    <property type="evidence" value="ECO:0007669"/>
    <property type="project" value="TreeGrafter"/>
</dbReference>
<dbReference type="PROSITE" id="PS00373">
    <property type="entry name" value="GART"/>
    <property type="match status" value="1"/>
</dbReference>
<comment type="catalytic activity">
    <reaction evidence="5 6">
        <text>N(1)-(5-phospho-beta-D-ribosyl)glycinamide + (6R)-10-formyltetrahydrofolate = N(2)-formyl-N(1)-(5-phospho-beta-D-ribosyl)glycinamide + (6S)-5,6,7,8-tetrahydrofolate + H(+)</text>
        <dbReference type="Rhea" id="RHEA:15053"/>
        <dbReference type="ChEBI" id="CHEBI:15378"/>
        <dbReference type="ChEBI" id="CHEBI:57453"/>
        <dbReference type="ChEBI" id="CHEBI:143788"/>
        <dbReference type="ChEBI" id="CHEBI:147286"/>
        <dbReference type="ChEBI" id="CHEBI:195366"/>
        <dbReference type="EC" id="2.1.2.2"/>
    </reaction>
</comment>
<keyword evidence="2 6" id="KW-0808">Transferase</keyword>
<dbReference type="InterPro" id="IPR002376">
    <property type="entry name" value="Formyl_transf_N"/>
</dbReference>
<evidence type="ECO:0000256" key="5">
    <source>
        <dbReference type="ARBA" id="ARBA00047664"/>
    </source>
</evidence>
<evidence type="ECO:0000256" key="7">
    <source>
        <dbReference type="SAM" id="MobiDB-lite"/>
    </source>
</evidence>
<dbReference type="RefSeq" id="WP_092590172.1">
    <property type="nucleotide sequence ID" value="NZ_FMWL01000005.1"/>
</dbReference>
<dbReference type="UniPathway" id="UPA00074">
    <property type="reaction ID" value="UER00126"/>
</dbReference>
<dbReference type="Gene3D" id="3.40.50.170">
    <property type="entry name" value="Formyl transferase, N-terminal domain"/>
    <property type="match status" value="1"/>
</dbReference>
<dbReference type="EC" id="2.1.2.2" evidence="6"/>
<keyword evidence="10" id="KW-1185">Reference proteome</keyword>
<dbReference type="CDD" id="cd08645">
    <property type="entry name" value="FMT_core_GART"/>
    <property type="match status" value="1"/>
</dbReference>
<feature type="compositionally biased region" description="Basic and acidic residues" evidence="7">
    <location>
        <begin position="1"/>
        <end position="10"/>
    </location>
</feature>
<evidence type="ECO:0000256" key="6">
    <source>
        <dbReference type="HAMAP-Rule" id="MF_01930"/>
    </source>
</evidence>
<evidence type="ECO:0000256" key="4">
    <source>
        <dbReference type="ARBA" id="ARBA00038440"/>
    </source>
</evidence>
<accession>A0A1G5RZF2</accession>
<feature type="site" description="Raises pKa of active site His" evidence="6">
    <location>
        <position position="189"/>
    </location>
</feature>
<gene>
    <name evidence="6" type="primary">purN</name>
    <name evidence="9" type="ORF">SAMN03080599_01390</name>
</gene>
<organism evidence="9 10">
    <name type="scientific">Acidaminobacter hydrogenoformans DSM 2784</name>
    <dbReference type="NCBI Taxonomy" id="1120920"/>
    <lineage>
        <taxon>Bacteria</taxon>
        <taxon>Bacillati</taxon>
        <taxon>Bacillota</taxon>
        <taxon>Clostridia</taxon>
        <taxon>Peptostreptococcales</taxon>
        <taxon>Acidaminobacteraceae</taxon>
        <taxon>Acidaminobacter</taxon>
    </lineage>
</organism>
<dbReference type="InterPro" id="IPR001555">
    <property type="entry name" value="GART_AS"/>
</dbReference>
<dbReference type="InterPro" id="IPR036477">
    <property type="entry name" value="Formyl_transf_N_sf"/>
</dbReference>
<reference evidence="9 10" key="1">
    <citation type="submission" date="2016-10" db="EMBL/GenBank/DDBJ databases">
        <authorList>
            <person name="de Groot N.N."/>
        </authorList>
    </citation>
    <scope>NUCLEOTIDE SEQUENCE [LARGE SCALE GENOMIC DNA]</scope>
    <source>
        <strain evidence="9 10">DSM 2784</strain>
    </source>
</reference>
<dbReference type="SUPFAM" id="SSF53328">
    <property type="entry name" value="Formyltransferase"/>
    <property type="match status" value="1"/>
</dbReference>
<feature type="active site" description="Proton donor" evidence="6">
    <location>
        <position position="148"/>
    </location>
</feature>
<feature type="compositionally biased region" description="Polar residues" evidence="7">
    <location>
        <begin position="12"/>
        <end position="32"/>
    </location>
</feature>
<dbReference type="Proteomes" id="UP000199208">
    <property type="component" value="Unassembled WGS sequence"/>
</dbReference>
<comment type="caution">
    <text evidence="6">Lacks conserved residue(s) required for the propagation of feature annotation.</text>
</comment>